<protein>
    <submittedName>
        <fullName evidence="3">Alpha/beta hydrolase</fullName>
    </submittedName>
</protein>
<evidence type="ECO:0000313" key="3">
    <source>
        <dbReference type="EMBL" id="KFB00637.1"/>
    </source>
</evidence>
<dbReference type="Pfam" id="PF12146">
    <property type="entry name" value="Hydrolase_4"/>
    <property type="match status" value="1"/>
</dbReference>
<proteinExistence type="predicted"/>
<evidence type="ECO:0000313" key="4">
    <source>
        <dbReference type="Proteomes" id="UP000028521"/>
    </source>
</evidence>
<dbReference type="OrthoDB" id="9785847at2"/>
<accession>A0A084TIV1</accession>
<dbReference type="RefSeq" id="WP_036122209.1">
    <property type="nucleotide sequence ID" value="NZ_BMET01000007.1"/>
</dbReference>
<dbReference type="Proteomes" id="UP000028521">
    <property type="component" value="Unassembled WGS sequence"/>
</dbReference>
<organism evidence="3 4">
    <name type="scientific">Mangrovimonas yunxiaonensis</name>
    <dbReference type="NCBI Taxonomy" id="1197477"/>
    <lineage>
        <taxon>Bacteria</taxon>
        <taxon>Pseudomonadati</taxon>
        <taxon>Bacteroidota</taxon>
        <taxon>Flavobacteriia</taxon>
        <taxon>Flavobacteriales</taxon>
        <taxon>Flavobacteriaceae</taxon>
        <taxon>Mangrovimonas</taxon>
    </lineage>
</organism>
<dbReference type="InterPro" id="IPR022742">
    <property type="entry name" value="Hydrolase_4"/>
</dbReference>
<dbReference type="STRING" id="1197477.IA57_09215"/>
<name>A0A084TIV1_9FLAO</name>
<reference evidence="4" key="2">
    <citation type="submission" date="2014-07" db="EMBL/GenBank/DDBJ databases">
        <title>Genome sequence of Mangrovimonas yunxiaonensis.</title>
        <authorList>
            <person name="Li Y."/>
            <person name="Zheng T."/>
        </authorList>
    </citation>
    <scope>NUCLEOTIDE SEQUENCE [LARGE SCALE GENOMIC DNA]</scope>
    <source>
        <strain evidence="4">LY01</strain>
    </source>
</reference>
<dbReference type="Gene3D" id="3.40.50.1820">
    <property type="entry name" value="alpha/beta hydrolase"/>
    <property type="match status" value="1"/>
</dbReference>
<dbReference type="PANTHER" id="PTHR46438">
    <property type="entry name" value="ALPHA/BETA-HYDROLASES SUPERFAMILY PROTEIN"/>
    <property type="match status" value="1"/>
</dbReference>
<dbReference type="GO" id="GO:0016787">
    <property type="term" value="F:hydrolase activity"/>
    <property type="evidence" value="ECO:0007669"/>
    <property type="project" value="UniProtKB-KW"/>
</dbReference>
<feature type="domain" description="Serine aminopeptidase S33" evidence="2">
    <location>
        <begin position="71"/>
        <end position="172"/>
    </location>
</feature>
<dbReference type="EMBL" id="JPFK01000007">
    <property type="protein sequence ID" value="KFB00637.1"/>
    <property type="molecule type" value="Genomic_DNA"/>
</dbReference>
<dbReference type="PANTHER" id="PTHR46438:SF11">
    <property type="entry name" value="LIPASE-RELATED"/>
    <property type="match status" value="1"/>
</dbReference>
<dbReference type="InterPro" id="IPR013595">
    <property type="entry name" value="Pept_S33_TAP-like_C"/>
</dbReference>
<dbReference type="eggNOG" id="COG2267">
    <property type="taxonomic scope" value="Bacteria"/>
</dbReference>
<gene>
    <name evidence="3" type="ORF">IA57_09215</name>
</gene>
<reference evidence="3 4" key="1">
    <citation type="journal article" date="2014" name="Genome Announc.">
        <title>Draft Genome Sequence of the Algicidal Bacterium Mangrovimonas yunxiaonensis Strain LY01.</title>
        <authorList>
            <person name="Li Y."/>
            <person name="Zhu H."/>
            <person name="Li C."/>
            <person name="Zhang H."/>
            <person name="Chen Z."/>
            <person name="Zheng W."/>
            <person name="Xu H."/>
            <person name="Zheng T."/>
        </authorList>
    </citation>
    <scope>NUCLEOTIDE SEQUENCE [LARGE SCALE GENOMIC DNA]</scope>
    <source>
        <strain evidence="3 4">LY01</strain>
    </source>
</reference>
<dbReference type="AlphaFoldDB" id="A0A084TIV1"/>
<keyword evidence="4" id="KW-1185">Reference proteome</keyword>
<dbReference type="SUPFAM" id="SSF53474">
    <property type="entry name" value="alpha/beta-Hydrolases"/>
    <property type="match status" value="1"/>
</dbReference>
<dbReference type="Pfam" id="PF08386">
    <property type="entry name" value="Abhydrolase_4"/>
    <property type="match status" value="1"/>
</dbReference>
<dbReference type="InterPro" id="IPR029058">
    <property type="entry name" value="AB_hydrolase_fold"/>
</dbReference>
<feature type="domain" description="Peptidase S33 tripeptidyl aminopeptidase-like C-terminal" evidence="1">
    <location>
        <begin position="215"/>
        <end position="273"/>
    </location>
</feature>
<sequence length="274" mass="30986">MIILQKIIGLSVNLISFISPKASARIAIFLFTKPFKGHVTKDQSDFLATAFREEFFYKNTPIMSYRWLGQKDTVLLVHGWESNSSRWKNLILALKQQNFNIVALDAPAHGHSGGNRFNALLYAEFIQVVAQRFNPAVVIGHSVGGMSTIFSQNKYQNPFIKKIVLLGSPSEFKNILDRYTQVLGYNQRTTKQITSTIIARYGSSPEDFSTAKQLKNITSEGLIIHDKNDHVIPYEDAVLIKTHFKKSALITTEGFGHALRDHSINKHICEFLEN</sequence>
<comment type="caution">
    <text evidence="3">The sequence shown here is derived from an EMBL/GenBank/DDBJ whole genome shotgun (WGS) entry which is preliminary data.</text>
</comment>
<evidence type="ECO:0000259" key="2">
    <source>
        <dbReference type="Pfam" id="PF12146"/>
    </source>
</evidence>
<evidence type="ECO:0000259" key="1">
    <source>
        <dbReference type="Pfam" id="PF08386"/>
    </source>
</evidence>
<keyword evidence="3" id="KW-0378">Hydrolase</keyword>